<reference evidence="1" key="1">
    <citation type="journal article" date="2015" name="Nature">
        <title>Complex archaea that bridge the gap between prokaryotes and eukaryotes.</title>
        <authorList>
            <person name="Spang A."/>
            <person name="Saw J.H."/>
            <person name="Jorgensen S.L."/>
            <person name="Zaremba-Niedzwiedzka K."/>
            <person name="Martijn J."/>
            <person name="Lind A.E."/>
            <person name="van Eijk R."/>
            <person name="Schleper C."/>
            <person name="Guy L."/>
            <person name="Ettema T.J."/>
        </authorList>
    </citation>
    <scope>NUCLEOTIDE SEQUENCE</scope>
</reference>
<sequence>MKSYRCHIDLDGMDLTDSGKRKVWRVDLVPTFCCSLVATHFVWEKSTKYNDYNGYGTYVHHSAVHLL</sequence>
<proteinExistence type="predicted"/>
<protein>
    <submittedName>
        <fullName evidence="1">Uncharacterized protein</fullName>
    </submittedName>
</protein>
<gene>
    <name evidence="1" type="ORF">LCGC14_0812860</name>
</gene>
<dbReference type="AlphaFoldDB" id="A0A0F9S605"/>
<accession>A0A0F9S605</accession>
<name>A0A0F9S605_9ZZZZ</name>
<comment type="caution">
    <text evidence="1">The sequence shown here is derived from an EMBL/GenBank/DDBJ whole genome shotgun (WGS) entry which is preliminary data.</text>
</comment>
<evidence type="ECO:0000313" key="1">
    <source>
        <dbReference type="EMBL" id="KKN32521.1"/>
    </source>
</evidence>
<organism evidence="1">
    <name type="scientific">marine sediment metagenome</name>
    <dbReference type="NCBI Taxonomy" id="412755"/>
    <lineage>
        <taxon>unclassified sequences</taxon>
        <taxon>metagenomes</taxon>
        <taxon>ecological metagenomes</taxon>
    </lineage>
</organism>
<dbReference type="EMBL" id="LAZR01002246">
    <property type="protein sequence ID" value="KKN32521.1"/>
    <property type="molecule type" value="Genomic_DNA"/>
</dbReference>